<name>A0A5B7ENA0_PORTR</name>
<proteinExistence type="predicted"/>
<feature type="region of interest" description="Disordered" evidence="1">
    <location>
        <begin position="1"/>
        <end position="49"/>
    </location>
</feature>
<gene>
    <name evidence="2" type="ORF">E2C01_027844</name>
</gene>
<dbReference type="EMBL" id="VSRR010003057">
    <property type="protein sequence ID" value="MPC34453.1"/>
    <property type="molecule type" value="Genomic_DNA"/>
</dbReference>
<keyword evidence="3" id="KW-1185">Reference proteome</keyword>
<reference evidence="2 3" key="1">
    <citation type="submission" date="2019-05" db="EMBL/GenBank/DDBJ databases">
        <title>Another draft genome of Portunus trituberculatus and its Hox gene families provides insights of decapod evolution.</title>
        <authorList>
            <person name="Jeong J.-H."/>
            <person name="Song I."/>
            <person name="Kim S."/>
            <person name="Choi T."/>
            <person name="Kim D."/>
            <person name="Ryu S."/>
            <person name="Kim W."/>
        </authorList>
    </citation>
    <scope>NUCLEOTIDE SEQUENCE [LARGE SCALE GENOMIC DNA]</scope>
    <source>
        <tissue evidence="2">Muscle</tissue>
    </source>
</reference>
<evidence type="ECO:0000313" key="2">
    <source>
        <dbReference type="EMBL" id="MPC34453.1"/>
    </source>
</evidence>
<organism evidence="2 3">
    <name type="scientific">Portunus trituberculatus</name>
    <name type="common">Swimming crab</name>
    <name type="synonym">Neptunus trituberculatus</name>
    <dbReference type="NCBI Taxonomy" id="210409"/>
    <lineage>
        <taxon>Eukaryota</taxon>
        <taxon>Metazoa</taxon>
        <taxon>Ecdysozoa</taxon>
        <taxon>Arthropoda</taxon>
        <taxon>Crustacea</taxon>
        <taxon>Multicrustacea</taxon>
        <taxon>Malacostraca</taxon>
        <taxon>Eumalacostraca</taxon>
        <taxon>Eucarida</taxon>
        <taxon>Decapoda</taxon>
        <taxon>Pleocyemata</taxon>
        <taxon>Brachyura</taxon>
        <taxon>Eubrachyura</taxon>
        <taxon>Portunoidea</taxon>
        <taxon>Portunidae</taxon>
        <taxon>Portuninae</taxon>
        <taxon>Portunus</taxon>
    </lineage>
</organism>
<dbReference type="AlphaFoldDB" id="A0A5B7ENA0"/>
<protein>
    <submittedName>
        <fullName evidence="2">Uncharacterized protein</fullName>
    </submittedName>
</protein>
<comment type="caution">
    <text evidence="2">The sequence shown here is derived from an EMBL/GenBank/DDBJ whole genome shotgun (WGS) entry which is preliminary data.</text>
</comment>
<evidence type="ECO:0000313" key="3">
    <source>
        <dbReference type="Proteomes" id="UP000324222"/>
    </source>
</evidence>
<feature type="compositionally biased region" description="Polar residues" evidence="1">
    <location>
        <begin position="30"/>
        <end position="40"/>
    </location>
</feature>
<accession>A0A5B7ENA0</accession>
<sequence>MAHRAGPHPEGGGKLRGLRNKVTRLRWSQRGASHSRTTKSCPHRPGGYGGQVRCLQAKVPENGLEFNK</sequence>
<evidence type="ECO:0000256" key="1">
    <source>
        <dbReference type="SAM" id="MobiDB-lite"/>
    </source>
</evidence>
<dbReference type="Proteomes" id="UP000324222">
    <property type="component" value="Unassembled WGS sequence"/>
</dbReference>